<dbReference type="SUPFAM" id="SSF46785">
    <property type="entry name" value="Winged helix' DNA-binding domain"/>
    <property type="match status" value="1"/>
</dbReference>
<dbReference type="Gene3D" id="1.10.10.10">
    <property type="entry name" value="Winged helix-like DNA-binding domain superfamily/Winged helix DNA-binding domain"/>
    <property type="match status" value="1"/>
</dbReference>
<dbReference type="SUPFAM" id="SSF53067">
    <property type="entry name" value="Actin-like ATPase domain"/>
    <property type="match status" value="1"/>
</dbReference>
<evidence type="ECO:0000313" key="3">
    <source>
        <dbReference type="EMBL" id="QLK00522.1"/>
    </source>
</evidence>
<dbReference type="Pfam" id="PF13412">
    <property type="entry name" value="HTH_24"/>
    <property type="match status" value="1"/>
</dbReference>
<dbReference type="AlphaFoldDB" id="A0A7D5YA00"/>
<dbReference type="EMBL" id="CP058905">
    <property type="protein sequence ID" value="QLK00522.1"/>
    <property type="molecule type" value="Genomic_DNA"/>
</dbReference>
<sequence length="423" mass="45052">MSWSDHRKLQLRDGSRRPRGMLRNDDGRVTTAGRMLDLLRTRSTLSRVELAELSGLTQATITHVVRRLIDGGLVLEVGREQQGRGQPRRLLELNADAWYAVGVQVDRTTTTIVVIDFAGRRVATAGFRGTGTSGPDAAVSALADHIDDLLHSTAVPRERVIGVGLVTHGPQDRERGMLLMAHPTPDWLQYPLTSTLSNRLGLPVLLENDATAAATGEQWSGTVPTDTFGLIYLGSGLGGGIVANGNAYRGRASNAVEIGHVGLMGASAPCVCGNCGCAEAEAGPHTVVAQVLAHPDLAGRLGIKAHEEDTLADFERVARAWQADDPDATAILQRSARWIGRAAVTMVNLFDLDTVVLAGPALISAGPLYQHFVEAELTRHALSRALSRPRVLLSANVDTAAAIGGALHVLRSIPVQHMARTPV</sequence>
<dbReference type="InterPro" id="IPR036390">
    <property type="entry name" value="WH_DNA-bd_sf"/>
</dbReference>
<feature type="region of interest" description="Disordered" evidence="2">
    <location>
        <begin position="1"/>
        <end position="26"/>
    </location>
</feature>
<gene>
    <name evidence="3" type="ORF">HZU44_11090</name>
</gene>
<name>A0A7D5YA00_9ACTN</name>
<dbReference type="PANTHER" id="PTHR18964">
    <property type="entry name" value="ROK (REPRESSOR, ORF, KINASE) FAMILY"/>
    <property type="match status" value="1"/>
</dbReference>
<dbReference type="InterPro" id="IPR043129">
    <property type="entry name" value="ATPase_NBD"/>
</dbReference>
<dbReference type="Gene3D" id="3.30.420.40">
    <property type="match status" value="2"/>
</dbReference>
<accession>A0A7D5YA00</accession>
<dbReference type="InterPro" id="IPR036388">
    <property type="entry name" value="WH-like_DNA-bd_sf"/>
</dbReference>
<organism evidence="3">
    <name type="scientific">Micromonospora carbonacea</name>
    <dbReference type="NCBI Taxonomy" id="47853"/>
    <lineage>
        <taxon>Bacteria</taxon>
        <taxon>Bacillati</taxon>
        <taxon>Actinomycetota</taxon>
        <taxon>Actinomycetes</taxon>
        <taxon>Micromonosporales</taxon>
        <taxon>Micromonosporaceae</taxon>
        <taxon>Micromonospora</taxon>
    </lineage>
</organism>
<dbReference type="Pfam" id="PF00480">
    <property type="entry name" value="ROK"/>
    <property type="match status" value="1"/>
</dbReference>
<protein>
    <submittedName>
        <fullName evidence="3">ROK family transcriptional regulator</fullName>
    </submittedName>
</protein>
<evidence type="ECO:0000256" key="1">
    <source>
        <dbReference type="ARBA" id="ARBA00006479"/>
    </source>
</evidence>
<evidence type="ECO:0000256" key="2">
    <source>
        <dbReference type="SAM" id="MobiDB-lite"/>
    </source>
</evidence>
<reference evidence="3" key="1">
    <citation type="submission" date="2020-08" db="EMBL/GenBank/DDBJ databases">
        <title>A bifunctional nitrone conjugated secondary metabolite targeting the ribosome.</title>
        <authorList>
            <person name="Limbrick E.M."/>
            <person name="Graf M."/>
            <person name="Derewacz D.K."/>
            <person name="Nguyen F."/>
            <person name="Spraggins J.M."/>
            <person name="Wieland M."/>
            <person name="Ynigez-Gutierrez A.E."/>
            <person name="Reisman B.J."/>
            <person name="Zinshteyn B."/>
            <person name="McCulloch K."/>
            <person name="Iverson T.M."/>
            <person name="Green R."/>
            <person name="Wilson D.N."/>
            <person name="Bachmann B.O."/>
        </authorList>
    </citation>
    <scope>NUCLEOTIDE SEQUENCE</scope>
    <source>
        <strain evidence="3">Africana</strain>
    </source>
</reference>
<comment type="similarity">
    <text evidence="1">Belongs to the ROK (NagC/XylR) family.</text>
</comment>
<proteinExistence type="inferred from homology"/>
<dbReference type="PANTHER" id="PTHR18964:SF149">
    <property type="entry name" value="BIFUNCTIONAL UDP-N-ACETYLGLUCOSAMINE 2-EPIMERASE_N-ACETYLMANNOSAMINE KINASE"/>
    <property type="match status" value="1"/>
</dbReference>
<dbReference type="InterPro" id="IPR000600">
    <property type="entry name" value="ROK"/>
</dbReference>